<dbReference type="InterPro" id="IPR001427">
    <property type="entry name" value="RNaseA"/>
</dbReference>
<reference evidence="7" key="2">
    <citation type="submission" date="2025-09" db="UniProtKB">
        <authorList>
            <consortium name="Ensembl"/>
        </authorList>
    </citation>
    <scope>IDENTIFICATION</scope>
</reference>
<accession>A0A8C5TM00</accession>
<comment type="similarity">
    <text evidence="2">Belongs to the pancreatic ribonuclease family.</text>
</comment>
<dbReference type="AlphaFoldDB" id="A0A8C5TM00"/>
<dbReference type="OrthoDB" id="8573660at2759"/>
<dbReference type="GO" id="GO:0050830">
    <property type="term" value="P:defense response to Gram-positive bacterium"/>
    <property type="evidence" value="ECO:0007669"/>
    <property type="project" value="TreeGrafter"/>
</dbReference>
<dbReference type="InterPro" id="IPR023412">
    <property type="entry name" value="RNaseA_domain"/>
</dbReference>
<dbReference type="GO" id="GO:0004540">
    <property type="term" value="F:RNA nuclease activity"/>
    <property type="evidence" value="ECO:0007669"/>
    <property type="project" value="TreeGrafter"/>
</dbReference>
<dbReference type="CDD" id="cd06265">
    <property type="entry name" value="RNase_A_canonical"/>
    <property type="match status" value="1"/>
</dbReference>
<dbReference type="PRINTS" id="PR00794">
    <property type="entry name" value="RIBONUCLEASE"/>
</dbReference>
<keyword evidence="3" id="KW-0964">Secreted</keyword>
<dbReference type="Pfam" id="PF00074">
    <property type="entry name" value="RnaseA"/>
    <property type="match status" value="1"/>
</dbReference>
<dbReference type="PANTHER" id="PTHR11437:SF10">
    <property type="entry name" value="ANGIOGENIN-RELATED"/>
    <property type="match status" value="1"/>
</dbReference>
<keyword evidence="5" id="KW-0732">Signal</keyword>
<feature type="chain" id="PRO_5034027284" description="Ribonuclease A-domain domain-containing protein" evidence="5">
    <location>
        <begin position="28"/>
        <end position="144"/>
    </location>
</feature>
<evidence type="ECO:0000256" key="2">
    <source>
        <dbReference type="ARBA" id="ARBA00005600"/>
    </source>
</evidence>
<evidence type="ECO:0000256" key="1">
    <source>
        <dbReference type="ARBA" id="ARBA00004613"/>
    </source>
</evidence>
<evidence type="ECO:0000256" key="3">
    <source>
        <dbReference type="ARBA" id="ARBA00022525"/>
    </source>
</evidence>
<dbReference type="Proteomes" id="UP000694560">
    <property type="component" value="Unplaced"/>
</dbReference>
<proteinExistence type="inferred from homology"/>
<dbReference type="GO" id="GO:0003676">
    <property type="term" value="F:nucleic acid binding"/>
    <property type="evidence" value="ECO:0007669"/>
    <property type="project" value="InterPro"/>
</dbReference>
<feature type="signal peptide" evidence="5">
    <location>
        <begin position="1"/>
        <end position="27"/>
    </location>
</feature>
<evidence type="ECO:0000313" key="8">
    <source>
        <dbReference type="Proteomes" id="UP000694560"/>
    </source>
</evidence>
<keyword evidence="8" id="KW-1185">Reference proteome</keyword>
<dbReference type="Gene3D" id="3.10.130.10">
    <property type="entry name" value="Ribonuclease A-like domain"/>
    <property type="match status" value="1"/>
</dbReference>
<reference evidence="7" key="1">
    <citation type="submission" date="2025-08" db="UniProtKB">
        <authorList>
            <consortium name="Ensembl"/>
        </authorList>
    </citation>
    <scope>IDENTIFICATION</scope>
</reference>
<organism evidence="7 8">
    <name type="scientific">Malurus cyaneus samueli</name>
    <dbReference type="NCBI Taxonomy" id="2593467"/>
    <lineage>
        <taxon>Eukaryota</taxon>
        <taxon>Metazoa</taxon>
        <taxon>Chordata</taxon>
        <taxon>Craniata</taxon>
        <taxon>Vertebrata</taxon>
        <taxon>Euteleostomi</taxon>
        <taxon>Archelosauria</taxon>
        <taxon>Archosauria</taxon>
        <taxon>Dinosauria</taxon>
        <taxon>Saurischia</taxon>
        <taxon>Theropoda</taxon>
        <taxon>Coelurosauria</taxon>
        <taxon>Aves</taxon>
        <taxon>Neognathae</taxon>
        <taxon>Neoaves</taxon>
        <taxon>Telluraves</taxon>
        <taxon>Australaves</taxon>
        <taxon>Passeriformes</taxon>
        <taxon>Meliphagoidea</taxon>
        <taxon>Maluridae</taxon>
        <taxon>Malurus</taxon>
    </lineage>
</organism>
<evidence type="ECO:0000259" key="6">
    <source>
        <dbReference type="SMART" id="SM00092"/>
    </source>
</evidence>
<evidence type="ECO:0000313" key="7">
    <source>
        <dbReference type="Ensembl" id="ENSMCSP00000009761.1"/>
    </source>
</evidence>
<dbReference type="SMART" id="SM00092">
    <property type="entry name" value="RNAse_Pc"/>
    <property type="match status" value="1"/>
</dbReference>
<keyword evidence="4" id="KW-1015">Disulfide bond</keyword>
<protein>
    <recommendedName>
        <fullName evidence="6">Ribonuclease A-domain domain-containing protein</fullName>
    </recommendedName>
</protein>
<sequence>MRRTQVSMAGWVLCVTLVLAALTGAQGQTYQAFQQKHVDDPRTELPPRDYCNRVMAQRGMTRPICNDTNTFVHAPGMTVARACSRVPDAQGYYTTPNRLNVTICRLKGQSTRPPCNYRIAQTAQHYVRVGCRGGRPVHLQNTFP</sequence>
<dbReference type="PANTHER" id="PTHR11437">
    <property type="entry name" value="RIBONUCLEASE"/>
    <property type="match status" value="1"/>
</dbReference>
<dbReference type="GO" id="GO:0005576">
    <property type="term" value="C:extracellular region"/>
    <property type="evidence" value="ECO:0007669"/>
    <property type="project" value="UniProtKB-SubCell"/>
</dbReference>
<feature type="domain" description="Ribonuclease A-domain" evidence="6">
    <location>
        <begin position="26"/>
        <end position="143"/>
    </location>
</feature>
<evidence type="ECO:0000256" key="5">
    <source>
        <dbReference type="SAM" id="SignalP"/>
    </source>
</evidence>
<dbReference type="Ensembl" id="ENSMCST00000010003.1">
    <property type="protein sequence ID" value="ENSMCSP00000009761.1"/>
    <property type="gene ID" value="ENSMCSG00000006922.1"/>
</dbReference>
<dbReference type="InterPro" id="IPR036816">
    <property type="entry name" value="RNaseA-like_dom_sf"/>
</dbReference>
<name>A0A8C5TM00_9PASS</name>
<comment type="subcellular location">
    <subcellularLocation>
        <location evidence="1">Secreted</location>
    </subcellularLocation>
</comment>
<dbReference type="SUPFAM" id="SSF54076">
    <property type="entry name" value="RNase A-like"/>
    <property type="match status" value="1"/>
</dbReference>
<evidence type="ECO:0000256" key="4">
    <source>
        <dbReference type="ARBA" id="ARBA00023157"/>
    </source>
</evidence>